<dbReference type="PANTHER" id="PTHR22775">
    <property type="entry name" value="SORTING NEXIN"/>
    <property type="match status" value="1"/>
</dbReference>
<dbReference type="InterPro" id="IPR036871">
    <property type="entry name" value="PX_dom_sf"/>
</dbReference>
<sequence>MEKSKNQLNNFLQKLLSDERLCQSEALYAFLSPSPEYLKIIDIQGKKSTFSLSSFLERLPGDFFSHQEEEVEDDDLSDYGDDVDGKRDALAEPCFMLIGEIFELRGMFKWVRKTLIALVQITFGRTINKQIRDTINWIFGEPMLVYYVNIFRDAFWPNGKLAPSTKPTSEQQSKETKQKAQQKLLENIPDTLQNLVGQQNARHGVIKVFSALQETKANKHLLYVLLEMLLLELCPELRFHLEKVKAAQV</sequence>
<name>A0A2D4FNF3_MICCO</name>
<dbReference type="InterPro" id="IPR013937">
    <property type="entry name" value="Sorting_nexin_C"/>
</dbReference>
<evidence type="ECO:0000259" key="1">
    <source>
        <dbReference type="Pfam" id="PF08628"/>
    </source>
</evidence>
<dbReference type="PANTHER" id="PTHR22775:SF48">
    <property type="entry name" value="SORTING NEXIN-25"/>
    <property type="match status" value="1"/>
</dbReference>
<accession>A0A2D4FNF3</accession>
<feature type="domain" description="Sorting nexin C-terminal" evidence="1">
    <location>
        <begin position="110"/>
        <end position="215"/>
    </location>
</feature>
<protein>
    <recommendedName>
        <fullName evidence="1">Sorting nexin C-terminal domain-containing protein</fullName>
    </recommendedName>
</protein>
<organism evidence="2">
    <name type="scientific">Micrurus corallinus</name>
    <name type="common">Brazilian coral snake</name>
    <dbReference type="NCBI Taxonomy" id="54390"/>
    <lineage>
        <taxon>Eukaryota</taxon>
        <taxon>Metazoa</taxon>
        <taxon>Chordata</taxon>
        <taxon>Craniata</taxon>
        <taxon>Vertebrata</taxon>
        <taxon>Euteleostomi</taxon>
        <taxon>Lepidosauria</taxon>
        <taxon>Squamata</taxon>
        <taxon>Bifurcata</taxon>
        <taxon>Unidentata</taxon>
        <taxon>Episquamata</taxon>
        <taxon>Toxicofera</taxon>
        <taxon>Serpentes</taxon>
        <taxon>Colubroidea</taxon>
        <taxon>Elapidae</taxon>
        <taxon>Elapinae</taxon>
        <taxon>Micrurus</taxon>
    </lineage>
</organism>
<reference evidence="2" key="2">
    <citation type="submission" date="2017-11" db="EMBL/GenBank/DDBJ databases">
        <title>Coralsnake Venomics: Analyses of Venom Gland Transcriptomes and Proteomes of Six Brazilian Taxa.</title>
        <authorList>
            <person name="Aird S.D."/>
            <person name="Jorge da Silva N."/>
            <person name="Qiu L."/>
            <person name="Villar-Briones A."/>
            <person name="Aparecida-Saddi V."/>
            <person name="Campos-Telles M.P."/>
            <person name="Grau M."/>
            <person name="Mikheyev A.S."/>
        </authorList>
    </citation>
    <scope>NUCLEOTIDE SEQUENCE</scope>
    <source>
        <tissue evidence="2">Venom_gland</tissue>
    </source>
</reference>
<evidence type="ECO:0000313" key="2">
    <source>
        <dbReference type="EMBL" id="LAA49034.1"/>
    </source>
</evidence>
<dbReference type="AlphaFoldDB" id="A0A2D4FNF3"/>
<reference evidence="2" key="1">
    <citation type="submission" date="2017-07" db="EMBL/GenBank/DDBJ databases">
        <authorList>
            <person name="Mikheyev A."/>
            <person name="Grau M."/>
        </authorList>
    </citation>
    <scope>NUCLEOTIDE SEQUENCE</scope>
    <source>
        <tissue evidence="2">Venom_gland</tissue>
    </source>
</reference>
<dbReference type="Pfam" id="PF08628">
    <property type="entry name" value="Nexin_C"/>
    <property type="match status" value="1"/>
</dbReference>
<dbReference type="EMBL" id="IACJ01086778">
    <property type="protein sequence ID" value="LAA49034.1"/>
    <property type="molecule type" value="Transcribed_RNA"/>
</dbReference>
<dbReference type="GO" id="GO:0005768">
    <property type="term" value="C:endosome"/>
    <property type="evidence" value="ECO:0007669"/>
    <property type="project" value="TreeGrafter"/>
</dbReference>
<proteinExistence type="predicted"/>
<dbReference type="Gene3D" id="3.30.1520.10">
    <property type="entry name" value="Phox-like domain"/>
    <property type="match status" value="1"/>
</dbReference>
<dbReference type="SUPFAM" id="SSF64268">
    <property type="entry name" value="PX domain"/>
    <property type="match status" value="1"/>
</dbReference>
<dbReference type="GO" id="GO:0035091">
    <property type="term" value="F:phosphatidylinositol binding"/>
    <property type="evidence" value="ECO:0007669"/>
    <property type="project" value="InterPro"/>
</dbReference>